<keyword evidence="5" id="KW-0732">Signal</keyword>
<accession>A0A1H1LEK7</accession>
<dbReference type="SUPFAM" id="SSF46626">
    <property type="entry name" value="Cytochrome c"/>
    <property type="match status" value="1"/>
</dbReference>
<organism evidence="7 8">
    <name type="scientific">Halopseudomonas litoralis</name>
    <dbReference type="NCBI Taxonomy" id="797277"/>
    <lineage>
        <taxon>Bacteria</taxon>
        <taxon>Pseudomonadati</taxon>
        <taxon>Pseudomonadota</taxon>
        <taxon>Gammaproteobacteria</taxon>
        <taxon>Pseudomonadales</taxon>
        <taxon>Pseudomonadaceae</taxon>
        <taxon>Halopseudomonas</taxon>
    </lineage>
</organism>
<feature type="domain" description="Cytochrome c" evidence="6">
    <location>
        <begin position="77"/>
        <end position="162"/>
    </location>
</feature>
<keyword evidence="2 4" id="KW-0479">Metal-binding</keyword>
<keyword evidence="8" id="KW-1185">Reference proteome</keyword>
<sequence>MMGGIILLLTACIGLLAGCSQAMEDQPKYTPYEQTDAAQSGLWPHQQSARLPVAGTVARGESLEPPAEQLPVPLTMVLLKRGQQQYDTFCVPCHGLNGAGDGVVVQRGFPAPPSYHIARLRQAPLKHFYDVIADGYGVMYSYGARVPPAERWAIAVYIRALQLSQHAHVSDLTPTQRATLVPPMPEGRP</sequence>
<evidence type="ECO:0000259" key="6">
    <source>
        <dbReference type="PROSITE" id="PS51007"/>
    </source>
</evidence>
<name>A0A1H1LEK7_9GAMM</name>
<feature type="chain" id="PRO_5009253392" evidence="5">
    <location>
        <begin position="23"/>
        <end position="189"/>
    </location>
</feature>
<dbReference type="GO" id="GO:0046872">
    <property type="term" value="F:metal ion binding"/>
    <property type="evidence" value="ECO:0007669"/>
    <property type="project" value="UniProtKB-KW"/>
</dbReference>
<evidence type="ECO:0000313" key="7">
    <source>
        <dbReference type="EMBL" id="SDR72309.1"/>
    </source>
</evidence>
<feature type="signal peptide" evidence="5">
    <location>
        <begin position="1"/>
        <end position="22"/>
    </location>
</feature>
<gene>
    <name evidence="7" type="ORF">SAMN05216198_0191</name>
</gene>
<dbReference type="PANTHER" id="PTHR40394">
    <property type="entry name" value="LIPOPROTEIN-RELATED"/>
    <property type="match status" value="1"/>
</dbReference>
<dbReference type="OrthoDB" id="9779283at2"/>
<dbReference type="GO" id="GO:0009055">
    <property type="term" value="F:electron transfer activity"/>
    <property type="evidence" value="ECO:0007669"/>
    <property type="project" value="InterPro"/>
</dbReference>
<dbReference type="PANTHER" id="PTHR40394:SF2">
    <property type="entry name" value="QUINOL:CYTOCHROME C OXIDOREDUCTASE MEMBRANE PROTEIN"/>
    <property type="match status" value="1"/>
</dbReference>
<evidence type="ECO:0000313" key="8">
    <source>
        <dbReference type="Proteomes" id="UP000243426"/>
    </source>
</evidence>
<evidence type="ECO:0000256" key="4">
    <source>
        <dbReference type="PROSITE-ProRule" id="PRU00433"/>
    </source>
</evidence>
<dbReference type="InterPro" id="IPR036909">
    <property type="entry name" value="Cyt_c-like_dom_sf"/>
</dbReference>
<dbReference type="InterPro" id="IPR009056">
    <property type="entry name" value="Cyt_c-like_dom"/>
</dbReference>
<evidence type="ECO:0000256" key="5">
    <source>
        <dbReference type="SAM" id="SignalP"/>
    </source>
</evidence>
<dbReference type="Pfam" id="PF13442">
    <property type="entry name" value="Cytochrome_CBB3"/>
    <property type="match status" value="1"/>
</dbReference>
<dbReference type="AlphaFoldDB" id="A0A1H1LEK7"/>
<reference evidence="8" key="1">
    <citation type="submission" date="2016-10" db="EMBL/GenBank/DDBJ databases">
        <authorList>
            <person name="Varghese N."/>
            <person name="Submissions S."/>
        </authorList>
    </citation>
    <scope>NUCLEOTIDE SEQUENCE [LARGE SCALE GENOMIC DNA]</scope>
    <source>
        <strain evidence="8">2SM5</strain>
    </source>
</reference>
<proteinExistence type="predicted"/>
<evidence type="ECO:0000256" key="3">
    <source>
        <dbReference type="ARBA" id="ARBA00023004"/>
    </source>
</evidence>
<dbReference type="Gene3D" id="1.10.760.10">
    <property type="entry name" value="Cytochrome c-like domain"/>
    <property type="match status" value="1"/>
</dbReference>
<evidence type="ECO:0000256" key="1">
    <source>
        <dbReference type="ARBA" id="ARBA00022617"/>
    </source>
</evidence>
<keyword evidence="3 4" id="KW-0408">Iron</keyword>
<dbReference type="Proteomes" id="UP000243426">
    <property type="component" value="Chromosome I"/>
</dbReference>
<dbReference type="STRING" id="797277.SAMN05216198_0191"/>
<protein>
    <submittedName>
        <fullName evidence="7">Cytochrome C oxidase, cbb3-type, subunit III</fullName>
    </submittedName>
</protein>
<dbReference type="EMBL" id="LT629748">
    <property type="protein sequence ID" value="SDR72309.1"/>
    <property type="molecule type" value="Genomic_DNA"/>
</dbReference>
<keyword evidence="1 4" id="KW-0349">Heme</keyword>
<dbReference type="GO" id="GO:0020037">
    <property type="term" value="F:heme binding"/>
    <property type="evidence" value="ECO:0007669"/>
    <property type="project" value="InterPro"/>
</dbReference>
<evidence type="ECO:0000256" key="2">
    <source>
        <dbReference type="ARBA" id="ARBA00022723"/>
    </source>
</evidence>
<dbReference type="PROSITE" id="PS51007">
    <property type="entry name" value="CYTC"/>
    <property type="match status" value="1"/>
</dbReference>